<protein>
    <recommendedName>
        <fullName evidence="8">Colicin V production protein</fullName>
    </recommendedName>
</protein>
<comment type="subcellular location">
    <subcellularLocation>
        <location evidence="1">Membrane</location>
        <topology evidence="1">Multi-pass membrane protein</topology>
    </subcellularLocation>
</comment>
<evidence type="ECO:0000313" key="7">
    <source>
        <dbReference type="Proteomes" id="UP000178747"/>
    </source>
</evidence>
<feature type="transmembrane region" description="Helical" evidence="5">
    <location>
        <begin position="140"/>
        <end position="161"/>
    </location>
</feature>
<feature type="transmembrane region" description="Helical" evidence="5">
    <location>
        <begin position="63"/>
        <end position="87"/>
    </location>
</feature>
<proteinExistence type="predicted"/>
<accession>A0A1G1Y479</accession>
<evidence type="ECO:0000256" key="4">
    <source>
        <dbReference type="ARBA" id="ARBA00023136"/>
    </source>
</evidence>
<comment type="caution">
    <text evidence="6">The sequence shown here is derived from an EMBL/GenBank/DDBJ whole genome shotgun (WGS) entry which is preliminary data.</text>
</comment>
<feature type="transmembrane region" description="Helical" evidence="5">
    <location>
        <begin position="107"/>
        <end position="128"/>
    </location>
</feature>
<evidence type="ECO:0000313" key="6">
    <source>
        <dbReference type="EMBL" id="OGY47143.1"/>
    </source>
</evidence>
<dbReference type="AlphaFoldDB" id="A0A1G1Y479"/>
<keyword evidence="4 5" id="KW-0472">Membrane</keyword>
<evidence type="ECO:0000256" key="1">
    <source>
        <dbReference type="ARBA" id="ARBA00004141"/>
    </source>
</evidence>
<name>A0A1G1Y479_9BACT</name>
<dbReference type="Pfam" id="PF02674">
    <property type="entry name" value="Colicin_V"/>
    <property type="match status" value="1"/>
</dbReference>
<reference evidence="6 7" key="1">
    <citation type="journal article" date="2016" name="Nat. Commun.">
        <title>Thousands of microbial genomes shed light on interconnected biogeochemical processes in an aquifer system.</title>
        <authorList>
            <person name="Anantharaman K."/>
            <person name="Brown C.T."/>
            <person name="Hug L.A."/>
            <person name="Sharon I."/>
            <person name="Castelle C.J."/>
            <person name="Probst A.J."/>
            <person name="Thomas B.C."/>
            <person name="Singh A."/>
            <person name="Wilkins M.J."/>
            <person name="Karaoz U."/>
            <person name="Brodie E.L."/>
            <person name="Williams K.H."/>
            <person name="Hubbard S.S."/>
            <person name="Banfield J.F."/>
        </authorList>
    </citation>
    <scope>NUCLEOTIDE SEQUENCE [LARGE SCALE GENOMIC DNA]</scope>
</reference>
<dbReference type="GO" id="GO:0016020">
    <property type="term" value="C:membrane"/>
    <property type="evidence" value="ECO:0007669"/>
    <property type="project" value="UniProtKB-SubCell"/>
</dbReference>
<evidence type="ECO:0008006" key="8">
    <source>
        <dbReference type="Google" id="ProtNLM"/>
    </source>
</evidence>
<keyword evidence="2 5" id="KW-0812">Transmembrane</keyword>
<dbReference type="PANTHER" id="PTHR37306">
    <property type="entry name" value="COLICIN V PRODUCTION PROTEIN"/>
    <property type="match status" value="1"/>
</dbReference>
<gene>
    <name evidence="6" type="ORF">A3J62_01825</name>
</gene>
<organism evidence="6 7">
    <name type="scientific">Candidatus Buchananbacteria bacterium RIFCSPHIGHO2_02_FULL_38_8</name>
    <dbReference type="NCBI Taxonomy" id="1797538"/>
    <lineage>
        <taxon>Bacteria</taxon>
        <taxon>Candidatus Buchananiibacteriota</taxon>
    </lineage>
</organism>
<dbReference type="EMBL" id="MHIH01000053">
    <property type="protein sequence ID" value="OGY47143.1"/>
    <property type="molecule type" value="Genomic_DNA"/>
</dbReference>
<dbReference type="PANTHER" id="PTHR37306:SF1">
    <property type="entry name" value="COLICIN V PRODUCTION PROTEIN"/>
    <property type="match status" value="1"/>
</dbReference>
<evidence type="ECO:0000256" key="5">
    <source>
        <dbReference type="SAM" id="Phobius"/>
    </source>
</evidence>
<keyword evidence="3 5" id="KW-1133">Transmembrane helix</keyword>
<dbReference type="InterPro" id="IPR003825">
    <property type="entry name" value="Colicin-V_CvpA"/>
</dbReference>
<evidence type="ECO:0000256" key="2">
    <source>
        <dbReference type="ARBA" id="ARBA00022692"/>
    </source>
</evidence>
<evidence type="ECO:0000256" key="3">
    <source>
        <dbReference type="ARBA" id="ARBA00022989"/>
    </source>
</evidence>
<dbReference type="Proteomes" id="UP000178747">
    <property type="component" value="Unassembled WGS sequence"/>
</dbReference>
<dbReference type="GO" id="GO:0009403">
    <property type="term" value="P:toxin biosynthetic process"/>
    <property type="evidence" value="ECO:0007669"/>
    <property type="project" value="InterPro"/>
</dbReference>
<sequence length="172" mass="19100">MYLTIFDLILLLILFLFIAFGFALGLIQTFGALVGLVLGAWVAGMYYEQLASFLAPFLLNNFVLADIVSFIIIFTLISRLTGLVFHIINKIFNIISFIPFTKSLNRLLGALFGFIEGVLALGLILYFISKFDISEWFTGVLAGSKIALWLIKMAGILTPLLPELIRSVQSVI</sequence>